<feature type="transmembrane region" description="Helical" evidence="1">
    <location>
        <begin position="81"/>
        <end position="100"/>
    </location>
</feature>
<feature type="transmembrane region" description="Helical" evidence="1">
    <location>
        <begin position="222"/>
        <end position="242"/>
    </location>
</feature>
<dbReference type="OrthoDB" id="7057423at2"/>
<dbReference type="GO" id="GO:0006508">
    <property type="term" value="P:proteolysis"/>
    <property type="evidence" value="ECO:0007669"/>
    <property type="project" value="UniProtKB-KW"/>
</dbReference>
<feature type="transmembrane region" description="Helical" evidence="1">
    <location>
        <begin position="42"/>
        <end position="60"/>
    </location>
</feature>
<dbReference type="PANTHER" id="PTHR39430:SF1">
    <property type="entry name" value="PROTEASE"/>
    <property type="match status" value="1"/>
</dbReference>
<evidence type="ECO:0000313" key="3">
    <source>
        <dbReference type="EMBL" id="AFL74173.1"/>
    </source>
</evidence>
<protein>
    <submittedName>
        <fullName evidence="3">CAAX amino terminal protease family</fullName>
    </submittedName>
</protein>
<dbReference type="STRING" id="765911.Thivi_2223"/>
<keyword evidence="1" id="KW-1133">Transmembrane helix</keyword>
<dbReference type="EMBL" id="CP003154">
    <property type="protein sequence ID" value="AFL74173.1"/>
    <property type="molecule type" value="Genomic_DNA"/>
</dbReference>
<keyword evidence="3" id="KW-0645">Protease</keyword>
<keyword evidence="3" id="KW-0378">Hydrolase</keyword>
<feature type="domain" description="CAAX prenyl protease 2/Lysostaphin resistance protein A-like" evidence="2">
    <location>
        <begin position="117"/>
        <end position="234"/>
    </location>
</feature>
<dbReference type="GO" id="GO:0004175">
    <property type="term" value="F:endopeptidase activity"/>
    <property type="evidence" value="ECO:0007669"/>
    <property type="project" value="UniProtKB-ARBA"/>
</dbReference>
<evidence type="ECO:0000256" key="1">
    <source>
        <dbReference type="SAM" id="Phobius"/>
    </source>
</evidence>
<feature type="transmembrane region" description="Helical" evidence="1">
    <location>
        <begin position="152"/>
        <end position="173"/>
    </location>
</feature>
<keyword evidence="1" id="KW-0812">Transmembrane</keyword>
<dbReference type="AlphaFoldDB" id="I3YB05"/>
<keyword evidence="1" id="KW-0472">Membrane</keyword>
<reference evidence="3 4" key="1">
    <citation type="submission" date="2012-06" db="EMBL/GenBank/DDBJ databases">
        <title>Complete sequence of Thiocystis violascens DSM 198.</title>
        <authorList>
            <consortium name="US DOE Joint Genome Institute"/>
            <person name="Lucas S."/>
            <person name="Han J."/>
            <person name="Lapidus A."/>
            <person name="Cheng J.-F."/>
            <person name="Goodwin L."/>
            <person name="Pitluck S."/>
            <person name="Peters L."/>
            <person name="Ovchinnikova G."/>
            <person name="Teshima H."/>
            <person name="Detter J.C."/>
            <person name="Han C."/>
            <person name="Tapia R."/>
            <person name="Land M."/>
            <person name="Hauser L."/>
            <person name="Kyrpides N."/>
            <person name="Ivanova N."/>
            <person name="Pagani I."/>
            <person name="Vogl K."/>
            <person name="Liu Z."/>
            <person name="Frigaard N.-U."/>
            <person name="Bryant D."/>
            <person name="Woyke T."/>
        </authorList>
    </citation>
    <scope>NUCLEOTIDE SEQUENCE [LARGE SCALE GENOMIC DNA]</scope>
    <source>
        <strain evidence="4">ATCC 17096 / DSM 198 / 6111</strain>
    </source>
</reference>
<feature type="transmembrane region" description="Helical" evidence="1">
    <location>
        <begin position="262"/>
        <end position="280"/>
    </location>
</feature>
<dbReference type="eggNOG" id="COG1266">
    <property type="taxonomic scope" value="Bacteria"/>
</dbReference>
<feature type="transmembrane region" description="Helical" evidence="1">
    <location>
        <begin position="193"/>
        <end position="215"/>
    </location>
</feature>
<keyword evidence="4" id="KW-1185">Reference proteome</keyword>
<accession>I3YB05</accession>
<organism evidence="3 4">
    <name type="scientific">Thiocystis violascens (strain ATCC 17096 / DSM 198 / 6111)</name>
    <name type="common">Chromatium violascens</name>
    <dbReference type="NCBI Taxonomy" id="765911"/>
    <lineage>
        <taxon>Bacteria</taxon>
        <taxon>Pseudomonadati</taxon>
        <taxon>Pseudomonadota</taxon>
        <taxon>Gammaproteobacteria</taxon>
        <taxon>Chromatiales</taxon>
        <taxon>Chromatiaceae</taxon>
        <taxon>Thiocystis</taxon>
    </lineage>
</organism>
<dbReference type="GO" id="GO:0080120">
    <property type="term" value="P:CAAX-box protein maturation"/>
    <property type="evidence" value="ECO:0007669"/>
    <property type="project" value="UniProtKB-ARBA"/>
</dbReference>
<dbReference type="HOGENOM" id="CLU_932682_0_0_6"/>
<evidence type="ECO:0000313" key="4">
    <source>
        <dbReference type="Proteomes" id="UP000006062"/>
    </source>
</evidence>
<feature type="transmembrane region" description="Helical" evidence="1">
    <location>
        <begin position="120"/>
        <end position="140"/>
    </location>
</feature>
<dbReference type="RefSeq" id="WP_014778621.1">
    <property type="nucleotide sequence ID" value="NC_018012.1"/>
</dbReference>
<sequence length="285" mass="31555">MRATLQFFLYLLVCLILAALLAPALLATGWIDLEPQRAMGRLAQIFMLLGIWPLLRWLSLADRGALGYAVSGRVWRRSVGLGWLQGVAILLALVLVLLALDIRIPDPNPWPGIAGKAAQALIGGLLIGFLEETFFRGALYSAIRRRDGMRSAIVWSALLYALVHFMKPGALPAGMVFDWTGALWMFAHVFGDLFQWNNLDSMVALFCVGVFLALVRERTGQIGWCIGLHAGWVFVIQMTRRVTDGNDASNVAFLVGEYDGTIGWLAALWIGLLAFGFWTLTRRSF</sequence>
<gene>
    <name evidence="3" type="ordered locus">Thivi_2223</name>
</gene>
<dbReference type="KEGG" id="tvi:Thivi_2223"/>
<dbReference type="Pfam" id="PF02517">
    <property type="entry name" value="Rce1-like"/>
    <property type="match status" value="1"/>
</dbReference>
<dbReference type="PANTHER" id="PTHR39430">
    <property type="entry name" value="MEMBRANE-ASSOCIATED PROTEASE-RELATED"/>
    <property type="match status" value="1"/>
</dbReference>
<dbReference type="InterPro" id="IPR003675">
    <property type="entry name" value="Rce1/LyrA-like_dom"/>
</dbReference>
<dbReference type="Proteomes" id="UP000006062">
    <property type="component" value="Chromosome"/>
</dbReference>
<evidence type="ECO:0000259" key="2">
    <source>
        <dbReference type="Pfam" id="PF02517"/>
    </source>
</evidence>
<name>I3YB05_THIV6</name>
<proteinExistence type="predicted"/>